<evidence type="ECO:0000313" key="3">
    <source>
        <dbReference type="EMBL" id="KTC79545.1"/>
    </source>
</evidence>
<dbReference type="Pfam" id="PF08279">
    <property type="entry name" value="HTH_11"/>
    <property type="match status" value="1"/>
</dbReference>
<dbReference type="PATRIC" id="fig|28084.5.peg.1699"/>
<dbReference type="InterPro" id="IPR036390">
    <property type="entry name" value="WH_DNA-bd_sf"/>
</dbReference>
<gene>
    <name evidence="3" type="ORF">Lche_1565</name>
</gene>
<evidence type="ECO:0000313" key="4">
    <source>
        <dbReference type="Proteomes" id="UP000054921"/>
    </source>
</evidence>
<organism evidence="3 4">
    <name type="scientific">Legionella cherrii</name>
    <dbReference type="NCBI Taxonomy" id="28084"/>
    <lineage>
        <taxon>Bacteria</taxon>
        <taxon>Pseudomonadati</taxon>
        <taxon>Pseudomonadota</taxon>
        <taxon>Gammaproteobacteria</taxon>
        <taxon>Legionellales</taxon>
        <taxon>Legionellaceae</taxon>
        <taxon>Legionella</taxon>
    </lineage>
</organism>
<dbReference type="InterPro" id="IPR036388">
    <property type="entry name" value="WH-like_DNA-bd_sf"/>
</dbReference>
<dbReference type="Pfam" id="PF13280">
    <property type="entry name" value="WYL"/>
    <property type="match status" value="1"/>
</dbReference>
<dbReference type="Gene3D" id="1.10.10.10">
    <property type="entry name" value="Winged helix-like DNA-binding domain superfamily/Winged helix DNA-binding domain"/>
    <property type="match status" value="1"/>
</dbReference>
<dbReference type="Proteomes" id="UP000054921">
    <property type="component" value="Unassembled WGS sequence"/>
</dbReference>
<comment type="caution">
    <text evidence="3">The sequence shown here is derived from an EMBL/GenBank/DDBJ whole genome shotgun (WGS) entry which is preliminary data.</text>
</comment>
<dbReference type="STRING" id="28084.Lche_1565"/>
<sequence length="246" mass="27888">MQILLIMSRTERLLDLIQILRRHRFPVSGITLAQELGVSLRTLYRDIAMLKGQGAPIEGESGMGYVLRSGFTLPPLMFSADEIEAIVLGSRWVVDRADTQLKFAAQNALAKIAAVLPNELSEHLEFPGLLIAPGQVTSSKDSDLILIRKAMRLERKLQLSYQDVNETASQRTIWPLALGFFDQVRILIAWCELRQDFRHFRTDRIVEISLMDTGYPERRQTLLKKWKKLTLKMTSTGVSCPPKSHG</sequence>
<feature type="domain" description="WYL" evidence="2">
    <location>
        <begin position="146"/>
        <end position="208"/>
    </location>
</feature>
<accession>A0A0W0S8U6</accession>
<proteinExistence type="predicted"/>
<name>A0A0W0S8U6_9GAMM</name>
<dbReference type="AlphaFoldDB" id="A0A0W0S8U6"/>
<dbReference type="PANTHER" id="PTHR34580">
    <property type="match status" value="1"/>
</dbReference>
<dbReference type="PROSITE" id="PS52050">
    <property type="entry name" value="WYL"/>
    <property type="match status" value="1"/>
</dbReference>
<reference evidence="3 4" key="1">
    <citation type="submission" date="2015-11" db="EMBL/GenBank/DDBJ databases">
        <title>Genomic analysis of 38 Legionella species identifies large and diverse effector repertoires.</title>
        <authorList>
            <person name="Burstein D."/>
            <person name="Amaro F."/>
            <person name="Zusman T."/>
            <person name="Lifshitz Z."/>
            <person name="Cohen O."/>
            <person name="Gilbert J.A."/>
            <person name="Pupko T."/>
            <person name="Shuman H.A."/>
            <person name="Segal G."/>
        </authorList>
    </citation>
    <scope>NUCLEOTIDE SEQUENCE [LARGE SCALE GENOMIC DNA]</scope>
    <source>
        <strain evidence="3 4">ORW</strain>
    </source>
</reference>
<dbReference type="InterPro" id="IPR026881">
    <property type="entry name" value="WYL_dom"/>
</dbReference>
<feature type="domain" description="Helix-turn-helix type 11" evidence="1">
    <location>
        <begin position="12"/>
        <end position="65"/>
    </location>
</feature>
<dbReference type="InterPro" id="IPR051534">
    <property type="entry name" value="CBASS_pafABC_assoc_protein"/>
</dbReference>
<dbReference type="InterPro" id="IPR013196">
    <property type="entry name" value="HTH_11"/>
</dbReference>
<evidence type="ECO:0000259" key="1">
    <source>
        <dbReference type="Pfam" id="PF08279"/>
    </source>
</evidence>
<dbReference type="SUPFAM" id="SSF46785">
    <property type="entry name" value="Winged helix' DNA-binding domain"/>
    <property type="match status" value="1"/>
</dbReference>
<dbReference type="PANTHER" id="PTHR34580:SF3">
    <property type="entry name" value="PROTEIN PAFB"/>
    <property type="match status" value="1"/>
</dbReference>
<protein>
    <submittedName>
        <fullName evidence="3">Transcriptional regulator</fullName>
    </submittedName>
</protein>
<dbReference type="EMBL" id="LNXW01000013">
    <property type="protein sequence ID" value="KTC79545.1"/>
    <property type="molecule type" value="Genomic_DNA"/>
</dbReference>
<evidence type="ECO:0000259" key="2">
    <source>
        <dbReference type="Pfam" id="PF13280"/>
    </source>
</evidence>